<dbReference type="EMBL" id="CP019646">
    <property type="protein sequence ID" value="AQQ69756.1"/>
    <property type="molecule type" value="Genomic_DNA"/>
</dbReference>
<evidence type="ECO:0000259" key="7">
    <source>
        <dbReference type="PROSITE" id="PS51733"/>
    </source>
</evidence>
<organism evidence="8 9">
    <name type="scientific">Limihaloglobus sulfuriphilus</name>
    <dbReference type="NCBI Taxonomy" id="1851148"/>
    <lineage>
        <taxon>Bacteria</taxon>
        <taxon>Pseudomonadati</taxon>
        <taxon>Planctomycetota</taxon>
        <taxon>Phycisphaerae</taxon>
        <taxon>Sedimentisphaerales</taxon>
        <taxon>Sedimentisphaeraceae</taxon>
        <taxon>Limihaloglobus</taxon>
    </lineage>
</organism>
<dbReference type="PROSITE" id="PS51733">
    <property type="entry name" value="BPL_LPL_CATALYTIC"/>
    <property type="match status" value="1"/>
</dbReference>
<evidence type="ECO:0000313" key="8">
    <source>
        <dbReference type="EMBL" id="AQQ69756.1"/>
    </source>
</evidence>
<evidence type="ECO:0000256" key="6">
    <source>
        <dbReference type="ARBA" id="ARBA00047846"/>
    </source>
</evidence>
<dbReference type="STRING" id="1851148.SMSP2_00090"/>
<evidence type="ECO:0000256" key="1">
    <source>
        <dbReference type="ARBA" id="ARBA00022598"/>
    </source>
</evidence>
<dbReference type="GO" id="GO:0005524">
    <property type="term" value="F:ATP binding"/>
    <property type="evidence" value="ECO:0007669"/>
    <property type="project" value="UniProtKB-KW"/>
</dbReference>
<keyword evidence="2" id="KW-0547">Nucleotide-binding</keyword>
<dbReference type="Gene3D" id="3.30.930.10">
    <property type="entry name" value="Bira Bifunctional Protein, Domain 2"/>
    <property type="match status" value="1"/>
</dbReference>
<gene>
    <name evidence="8" type="primary">birA</name>
    <name evidence="8" type="ORF">SMSP2_00090</name>
</gene>
<dbReference type="InterPro" id="IPR004143">
    <property type="entry name" value="BPL_LPL_catalytic"/>
</dbReference>
<dbReference type="Gene3D" id="2.30.30.100">
    <property type="match status" value="1"/>
</dbReference>
<evidence type="ECO:0000256" key="3">
    <source>
        <dbReference type="ARBA" id="ARBA00022840"/>
    </source>
</evidence>
<evidence type="ECO:0000256" key="2">
    <source>
        <dbReference type="ARBA" id="ARBA00022741"/>
    </source>
</evidence>
<keyword evidence="1" id="KW-0436">Ligase</keyword>
<dbReference type="OrthoDB" id="9807064at2"/>
<name>A0A1Q2MAP7_9BACT</name>
<keyword evidence="9" id="KW-1185">Reference proteome</keyword>
<dbReference type="Pfam" id="PF03099">
    <property type="entry name" value="BPL_LplA_LipB"/>
    <property type="match status" value="1"/>
</dbReference>
<dbReference type="RefSeq" id="WP_146682066.1">
    <property type="nucleotide sequence ID" value="NZ_CP019646.1"/>
</dbReference>
<dbReference type="Pfam" id="PF02237">
    <property type="entry name" value="BPL_C"/>
    <property type="match status" value="1"/>
</dbReference>
<dbReference type="CDD" id="cd16442">
    <property type="entry name" value="BPL"/>
    <property type="match status" value="1"/>
</dbReference>
<dbReference type="SUPFAM" id="SSF50037">
    <property type="entry name" value="C-terminal domain of transcriptional repressors"/>
    <property type="match status" value="1"/>
</dbReference>
<dbReference type="EC" id="6.3.4.15" evidence="5"/>
<evidence type="ECO:0000313" key="9">
    <source>
        <dbReference type="Proteomes" id="UP000188181"/>
    </source>
</evidence>
<dbReference type="Proteomes" id="UP000188181">
    <property type="component" value="Chromosome"/>
</dbReference>
<dbReference type="KEGG" id="pbas:SMSP2_00090"/>
<feature type="domain" description="BPL/LPL catalytic" evidence="7">
    <location>
        <begin position="1"/>
        <end position="181"/>
    </location>
</feature>
<dbReference type="PANTHER" id="PTHR12835">
    <property type="entry name" value="BIOTIN PROTEIN LIGASE"/>
    <property type="match status" value="1"/>
</dbReference>
<reference evidence="9" key="1">
    <citation type="submission" date="2017-02" db="EMBL/GenBank/DDBJ databases">
        <title>Comparative genomics and description of representatives of a novel lineage of planctomycetes thriving in anoxic sediments.</title>
        <authorList>
            <person name="Spring S."/>
            <person name="Bunk B."/>
            <person name="Sproer C."/>
        </authorList>
    </citation>
    <scope>NUCLEOTIDE SEQUENCE [LARGE SCALE GENOMIC DNA]</scope>
    <source>
        <strain evidence="9">SM-Chi-D1</strain>
    </source>
</reference>
<keyword evidence="3" id="KW-0067">ATP-binding</keyword>
<evidence type="ECO:0000256" key="5">
    <source>
        <dbReference type="ARBA" id="ARBA00024227"/>
    </source>
</evidence>
<dbReference type="InterPro" id="IPR008988">
    <property type="entry name" value="Transcriptional_repressor_C"/>
</dbReference>
<comment type="catalytic activity">
    <reaction evidence="6">
        <text>biotin + L-lysyl-[protein] + ATP = N(6)-biotinyl-L-lysyl-[protein] + AMP + diphosphate + H(+)</text>
        <dbReference type="Rhea" id="RHEA:11756"/>
        <dbReference type="Rhea" id="RHEA-COMP:9752"/>
        <dbReference type="Rhea" id="RHEA-COMP:10505"/>
        <dbReference type="ChEBI" id="CHEBI:15378"/>
        <dbReference type="ChEBI" id="CHEBI:29969"/>
        <dbReference type="ChEBI" id="CHEBI:30616"/>
        <dbReference type="ChEBI" id="CHEBI:33019"/>
        <dbReference type="ChEBI" id="CHEBI:57586"/>
        <dbReference type="ChEBI" id="CHEBI:83144"/>
        <dbReference type="ChEBI" id="CHEBI:456215"/>
        <dbReference type="EC" id="6.3.4.15"/>
    </reaction>
</comment>
<dbReference type="InterPro" id="IPR045864">
    <property type="entry name" value="aa-tRNA-synth_II/BPL/LPL"/>
</dbReference>
<proteinExistence type="predicted"/>
<dbReference type="PANTHER" id="PTHR12835:SF5">
    <property type="entry name" value="BIOTIN--PROTEIN LIGASE"/>
    <property type="match status" value="1"/>
</dbReference>
<protein>
    <recommendedName>
        <fullName evidence="5">biotin--[biotin carboxyl-carrier protein] ligase</fullName>
        <ecNumber evidence="5">6.3.4.15</ecNumber>
    </recommendedName>
</protein>
<dbReference type="AlphaFoldDB" id="A0A1Q2MAP7"/>
<dbReference type="SUPFAM" id="SSF55681">
    <property type="entry name" value="Class II aaRS and biotin synthetases"/>
    <property type="match status" value="1"/>
</dbReference>
<dbReference type="InterPro" id="IPR004408">
    <property type="entry name" value="Biotin_CoA_COase_ligase"/>
</dbReference>
<dbReference type="InterPro" id="IPR003142">
    <property type="entry name" value="BPL_C"/>
</dbReference>
<dbReference type="GO" id="GO:0005737">
    <property type="term" value="C:cytoplasm"/>
    <property type="evidence" value="ECO:0007669"/>
    <property type="project" value="TreeGrafter"/>
</dbReference>
<keyword evidence="4" id="KW-0092">Biotin</keyword>
<dbReference type="GO" id="GO:0004077">
    <property type="term" value="F:biotin--[biotin carboxyl-carrier protein] ligase activity"/>
    <property type="evidence" value="ECO:0007669"/>
    <property type="project" value="UniProtKB-EC"/>
</dbReference>
<evidence type="ECO:0000256" key="4">
    <source>
        <dbReference type="ARBA" id="ARBA00023267"/>
    </source>
</evidence>
<dbReference type="NCBIfam" id="TIGR00121">
    <property type="entry name" value="birA_ligase"/>
    <property type="match status" value="1"/>
</dbReference>
<accession>A0A1Q2MAP7</accession>
<sequence length="250" mass="26547">MLLDNITWFEEVGSTNSVLADMVRRGGVANGSVVAAGYQSGGRGRHSRQWLTQPGVNLTFSVYLRYDIPPAEFAPVTLVSALAVGRYLRGRGIDARLKWPNDVLVSGRKICGILAETVDSGADFCSGVVGIGLNVNMAAADAAKIDKPATSMLIEAGSQFALHTVLTEVLEELESQLSRRQCGGFAPIARDWEAMCCHLGRPVTVAGDADDKTSKTLEGVFAGLGDGGELLLRDSRGEVRAIMSGDVVIH</sequence>